<gene>
    <name evidence="1" type="ORF">BN2614_LOCUS1</name>
</gene>
<keyword evidence="2" id="KW-1185">Reference proteome</keyword>
<protein>
    <submittedName>
        <fullName evidence="1">Uncharacterized protein</fullName>
    </submittedName>
</protein>
<evidence type="ECO:0000313" key="2">
    <source>
        <dbReference type="Proteomes" id="UP000269945"/>
    </source>
</evidence>
<evidence type="ECO:0000313" key="1">
    <source>
        <dbReference type="EMBL" id="VCX38392.1"/>
    </source>
</evidence>
<proteinExistence type="predicted"/>
<dbReference type="Proteomes" id="UP000269945">
    <property type="component" value="Unassembled WGS sequence"/>
</dbReference>
<accession>A0A9X9Q7Y4</accession>
<sequence length="35" mass="3774">MGKKHHIGGTTRILTFLVVCILGSLLCSSRKTGNM</sequence>
<reference evidence="1 2" key="1">
    <citation type="submission" date="2018-10" db="EMBL/GenBank/DDBJ databases">
        <authorList>
            <person name="Ekblom R."/>
            <person name="Jareborg N."/>
        </authorList>
    </citation>
    <scope>NUCLEOTIDE SEQUENCE [LARGE SCALE GENOMIC DNA]</scope>
    <source>
        <tissue evidence="1">Muscle</tissue>
    </source>
</reference>
<organism evidence="1 2">
    <name type="scientific">Gulo gulo</name>
    <name type="common">Wolverine</name>
    <name type="synonym">Gluton</name>
    <dbReference type="NCBI Taxonomy" id="48420"/>
    <lineage>
        <taxon>Eukaryota</taxon>
        <taxon>Metazoa</taxon>
        <taxon>Chordata</taxon>
        <taxon>Craniata</taxon>
        <taxon>Vertebrata</taxon>
        <taxon>Euteleostomi</taxon>
        <taxon>Mammalia</taxon>
        <taxon>Eutheria</taxon>
        <taxon>Laurasiatheria</taxon>
        <taxon>Carnivora</taxon>
        <taxon>Caniformia</taxon>
        <taxon>Musteloidea</taxon>
        <taxon>Mustelidae</taxon>
        <taxon>Guloninae</taxon>
        <taxon>Gulo</taxon>
    </lineage>
</organism>
<comment type="caution">
    <text evidence="1">The sequence shown here is derived from an EMBL/GenBank/DDBJ whole genome shotgun (WGS) entry which is preliminary data.</text>
</comment>
<name>A0A9X9Q7Y4_GULGU</name>
<dbReference type="EMBL" id="CYRY02043770">
    <property type="protein sequence ID" value="VCX38392.1"/>
    <property type="molecule type" value="Genomic_DNA"/>
</dbReference>
<dbReference type="AlphaFoldDB" id="A0A9X9Q7Y4"/>